<reference evidence="3 4" key="1">
    <citation type="submission" date="2019-07" db="EMBL/GenBank/DDBJ databases">
        <title>Qingshengfaniella alkalisoli gen. nov., sp. nov., isolated from saline soil.</title>
        <authorList>
            <person name="Xu L."/>
            <person name="Huang X.-X."/>
            <person name="Sun J.-Q."/>
        </authorList>
    </citation>
    <scope>NUCLEOTIDE SEQUENCE [LARGE SCALE GENOMIC DNA]</scope>
    <source>
        <strain evidence="3 4">DSM 27279</strain>
    </source>
</reference>
<dbReference type="Proteomes" id="UP000318405">
    <property type="component" value="Unassembled WGS sequence"/>
</dbReference>
<comment type="caution">
    <text evidence="3">The sequence shown here is derived from an EMBL/GenBank/DDBJ whole genome shotgun (WGS) entry which is preliminary data.</text>
</comment>
<organism evidence="3 4">
    <name type="scientific">Verticiella sediminum</name>
    <dbReference type="NCBI Taxonomy" id="1247510"/>
    <lineage>
        <taxon>Bacteria</taxon>
        <taxon>Pseudomonadati</taxon>
        <taxon>Pseudomonadota</taxon>
        <taxon>Betaproteobacteria</taxon>
        <taxon>Burkholderiales</taxon>
        <taxon>Alcaligenaceae</taxon>
        <taxon>Verticiella</taxon>
    </lineage>
</organism>
<proteinExistence type="predicted"/>
<dbReference type="RefSeq" id="WP_143951426.1">
    <property type="nucleotide sequence ID" value="NZ_BAABMB010000001.1"/>
</dbReference>
<keyword evidence="3" id="KW-0067">ATP-binding</keyword>
<evidence type="ECO:0000256" key="1">
    <source>
        <dbReference type="SAM" id="MobiDB-lite"/>
    </source>
</evidence>
<sequence length="466" mass="48493">MNPIQSSRPTVRFGACRRAAFALAALTLSVGSAYAAAFDQAPAKDFGGRVMASGLVVPGEEATITGRGFQPGQRVTLSYGGEKLNDSPYVVDDKGGFEAKVAVPKSAAAARYGIAVEVANPPAATTFDLKVSPVVPLSGADRYTVQSEKLVPGVYQSDYSAKTGKLFATSAVGRPPVTQSQLVKIDPQTLKVEAAITPAQVPGRDDNRVYAVYGVGVDDENGNVWVTNTRDSTVAVYSQADLSLVKQFDADAVPHSRDVVVVPGVHKAYVSSPMQDEISVFDTAKLAALPGIEVKSGKRGEKFGPMSLALDAQNGKLYTVAMNTAEIAVIDVKTDTLEKVIPVPGAVSGAGIAVDPKSQRAFVAAQGTDNVVVVDLSDGRVLADTPVGAGALNVTFDPVKNLVYAANRGAGTVTVLDTDGKIVANLDGGTFPNHVSVDGKGNAYLLNKSRGSDDPKGDRISRITAK</sequence>
<keyword evidence="4" id="KW-1185">Reference proteome</keyword>
<dbReference type="PANTHER" id="PTHR47197:SF3">
    <property type="entry name" value="DIHYDRO-HEME D1 DEHYDROGENASE"/>
    <property type="match status" value="1"/>
</dbReference>
<evidence type="ECO:0000256" key="2">
    <source>
        <dbReference type="SAM" id="SignalP"/>
    </source>
</evidence>
<dbReference type="Gene3D" id="2.130.10.10">
    <property type="entry name" value="YVTN repeat-like/Quinoprotein amine dehydrogenase"/>
    <property type="match status" value="1"/>
</dbReference>
<accession>A0A556A5U9</accession>
<dbReference type="AlphaFoldDB" id="A0A556A5U9"/>
<feature type="chain" id="PRO_5021856994" evidence="2">
    <location>
        <begin position="36"/>
        <end position="466"/>
    </location>
</feature>
<gene>
    <name evidence="3" type="ORF">FOZ76_27110</name>
</gene>
<protein>
    <submittedName>
        <fullName evidence="3">ATP-binding protein</fullName>
    </submittedName>
</protein>
<dbReference type="SUPFAM" id="SSF50969">
    <property type="entry name" value="YVTN repeat-like/Quinoprotein amine dehydrogenase"/>
    <property type="match status" value="1"/>
</dbReference>
<feature type="region of interest" description="Disordered" evidence="1">
    <location>
        <begin position="447"/>
        <end position="466"/>
    </location>
</feature>
<name>A0A556A5U9_9BURK</name>
<dbReference type="EMBL" id="VLTJ01000046">
    <property type="protein sequence ID" value="TSH88259.1"/>
    <property type="molecule type" value="Genomic_DNA"/>
</dbReference>
<keyword evidence="3" id="KW-0547">Nucleotide-binding</keyword>
<feature type="signal peptide" evidence="2">
    <location>
        <begin position="1"/>
        <end position="35"/>
    </location>
</feature>
<keyword evidence="2" id="KW-0732">Signal</keyword>
<evidence type="ECO:0000313" key="3">
    <source>
        <dbReference type="EMBL" id="TSH88259.1"/>
    </source>
</evidence>
<dbReference type="InterPro" id="IPR051200">
    <property type="entry name" value="Host-pathogen_enzymatic-act"/>
</dbReference>
<dbReference type="GO" id="GO:0005524">
    <property type="term" value="F:ATP binding"/>
    <property type="evidence" value="ECO:0007669"/>
    <property type="project" value="UniProtKB-KW"/>
</dbReference>
<feature type="compositionally biased region" description="Basic and acidic residues" evidence="1">
    <location>
        <begin position="450"/>
        <end position="466"/>
    </location>
</feature>
<dbReference type="PANTHER" id="PTHR47197">
    <property type="entry name" value="PROTEIN NIRF"/>
    <property type="match status" value="1"/>
</dbReference>
<dbReference type="InterPro" id="IPR011044">
    <property type="entry name" value="Quino_amine_DH_bsu"/>
</dbReference>
<dbReference type="InterPro" id="IPR015943">
    <property type="entry name" value="WD40/YVTN_repeat-like_dom_sf"/>
</dbReference>
<dbReference type="OrthoDB" id="7197435at2"/>
<evidence type="ECO:0000313" key="4">
    <source>
        <dbReference type="Proteomes" id="UP000318405"/>
    </source>
</evidence>